<dbReference type="SMART" id="SM00225">
    <property type="entry name" value="BTB"/>
    <property type="match status" value="1"/>
</dbReference>
<dbReference type="Gene3D" id="2.60.210.10">
    <property type="entry name" value="Apoptosis, Tumor Necrosis Factor Receptor Associated Protein 2, Chain A"/>
    <property type="match status" value="2"/>
</dbReference>
<dbReference type="CDD" id="cd14733">
    <property type="entry name" value="BACK"/>
    <property type="match status" value="1"/>
</dbReference>
<dbReference type="InterPro" id="IPR011333">
    <property type="entry name" value="SKP1/BTB/POZ_sf"/>
</dbReference>
<name>A0A8X6R1Y0_NEPPI</name>
<dbReference type="InterPro" id="IPR002083">
    <property type="entry name" value="MATH/TRAF_dom"/>
</dbReference>
<dbReference type="Gene3D" id="3.30.710.10">
    <property type="entry name" value="Potassium Channel Kv1.1, Chain A"/>
    <property type="match status" value="1"/>
</dbReference>
<feature type="domain" description="BTB" evidence="1">
    <location>
        <begin position="344"/>
        <end position="408"/>
    </location>
</feature>
<dbReference type="InterPro" id="IPR008974">
    <property type="entry name" value="TRAF-like"/>
</dbReference>
<dbReference type="OrthoDB" id="6420208at2759"/>
<dbReference type="PANTHER" id="PTHR24413">
    <property type="entry name" value="SPECKLE-TYPE POZ PROTEIN"/>
    <property type="match status" value="1"/>
</dbReference>
<dbReference type="Pfam" id="PF00651">
    <property type="entry name" value="BTB"/>
    <property type="match status" value="1"/>
</dbReference>
<dbReference type="Proteomes" id="UP000887013">
    <property type="component" value="Unassembled WGS sequence"/>
</dbReference>
<feature type="domain" description="MATH" evidence="2">
    <location>
        <begin position="15"/>
        <end position="142"/>
    </location>
</feature>
<dbReference type="SUPFAM" id="SSF54695">
    <property type="entry name" value="POZ domain"/>
    <property type="match status" value="1"/>
</dbReference>
<dbReference type="EMBL" id="BMAW01085748">
    <property type="protein sequence ID" value="GFU44300.1"/>
    <property type="molecule type" value="Genomic_DNA"/>
</dbReference>
<protein>
    <submittedName>
        <fullName evidence="3">TD and POZ domain-containing protein 4</fullName>
    </submittedName>
</protein>
<dbReference type="GO" id="GO:0030163">
    <property type="term" value="P:protein catabolic process"/>
    <property type="evidence" value="ECO:0007669"/>
    <property type="project" value="UniProtKB-ARBA"/>
</dbReference>
<dbReference type="PROSITE" id="PS50144">
    <property type="entry name" value="MATH"/>
    <property type="match status" value="1"/>
</dbReference>
<dbReference type="Pfam" id="PF22486">
    <property type="entry name" value="MATH_2"/>
    <property type="match status" value="1"/>
</dbReference>
<dbReference type="PROSITE" id="PS50097">
    <property type="entry name" value="BTB"/>
    <property type="match status" value="1"/>
</dbReference>
<dbReference type="Gene3D" id="1.25.40.420">
    <property type="match status" value="1"/>
</dbReference>
<proteinExistence type="predicted"/>
<dbReference type="InterPro" id="IPR000210">
    <property type="entry name" value="BTB/POZ_dom"/>
</dbReference>
<accession>A0A8X6R1Y0</accession>
<comment type="caution">
    <text evidence="3">The sequence shown here is derived from an EMBL/GenBank/DDBJ whole genome shotgun (WGS) entry which is preliminary data.</text>
</comment>
<evidence type="ECO:0000259" key="2">
    <source>
        <dbReference type="PROSITE" id="PS50144"/>
    </source>
</evidence>
<dbReference type="SUPFAM" id="SSF49599">
    <property type="entry name" value="TRAF domain-like"/>
    <property type="match status" value="2"/>
</dbReference>
<evidence type="ECO:0000313" key="3">
    <source>
        <dbReference type="EMBL" id="GFU44300.1"/>
    </source>
</evidence>
<evidence type="ECO:0000259" key="1">
    <source>
        <dbReference type="PROSITE" id="PS50097"/>
    </source>
</evidence>
<evidence type="ECO:0000313" key="4">
    <source>
        <dbReference type="Proteomes" id="UP000887013"/>
    </source>
</evidence>
<keyword evidence="4" id="KW-1185">Reference proteome</keyword>
<dbReference type="CDD" id="cd00121">
    <property type="entry name" value="MATH"/>
    <property type="match status" value="1"/>
</dbReference>
<sequence length="507" mass="58560">MADDTGTDDDDFEAEFTFTWKIENFSYCLPWKWVRSPSFVVDSMNETKWCLHLWPKEYTNGIHIEYYLYREDEDKGPQIINVEFELSFLDVNGSPLTKKITTSSFENNDFKGFAEFVEQETVFKSRSSEYLPEDELTARCKLRRPGTHTRETVSCFAGSYIGVECSAFDWLVKNFSSLHPGDRWIMLVQNTLKDKPSVTLALSLTEKSNEEELQIEITHEHMNKPNMTSCEIALVDSFGNVVISKKDSKYLEGQIWKFPSFIKKSDLISADNSCLQNDTLTLRCDITISIGIISNDIFCYNYDSSETDDHFTDLSDVSSREVKSVEETSLKAFFENLYVDRTFSDINLKVGTENFPVHRVVLGFKSPMFKTMFTSDLTNKNFELPDLDTDTLLQLLGFIYTDTIDKLSWDSARKLYLAAKEYQMPSLKQKCCIFLKEIVDLSNACSTLLFANENQDEELAEFAQAFISDHGTELIHSDEWEELQKKNFQLAFQTLQSMYLKKVEQKT</sequence>
<reference evidence="3" key="1">
    <citation type="submission" date="2020-08" db="EMBL/GenBank/DDBJ databases">
        <title>Multicomponent nature underlies the extraordinary mechanical properties of spider dragline silk.</title>
        <authorList>
            <person name="Kono N."/>
            <person name="Nakamura H."/>
            <person name="Mori M."/>
            <person name="Yoshida Y."/>
            <person name="Ohtoshi R."/>
            <person name="Malay A.D."/>
            <person name="Moran D.A.P."/>
            <person name="Tomita M."/>
            <person name="Numata K."/>
            <person name="Arakawa K."/>
        </authorList>
    </citation>
    <scope>NUCLEOTIDE SEQUENCE</scope>
</reference>
<gene>
    <name evidence="3" type="primary">Tdpoz4_2</name>
    <name evidence="3" type="ORF">NPIL_610901</name>
</gene>
<organism evidence="3 4">
    <name type="scientific">Nephila pilipes</name>
    <name type="common">Giant wood spider</name>
    <name type="synonym">Nephila maculata</name>
    <dbReference type="NCBI Taxonomy" id="299642"/>
    <lineage>
        <taxon>Eukaryota</taxon>
        <taxon>Metazoa</taxon>
        <taxon>Ecdysozoa</taxon>
        <taxon>Arthropoda</taxon>
        <taxon>Chelicerata</taxon>
        <taxon>Arachnida</taxon>
        <taxon>Araneae</taxon>
        <taxon>Araneomorphae</taxon>
        <taxon>Entelegynae</taxon>
        <taxon>Araneoidea</taxon>
        <taxon>Nephilidae</taxon>
        <taxon>Nephila</taxon>
    </lineage>
</organism>
<dbReference type="AlphaFoldDB" id="A0A8X6R1Y0"/>